<dbReference type="Proteomes" id="UP000749559">
    <property type="component" value="Unassembled WGS sequence"/>
</dbReference>
<proteinExistence type="predicted"/>
<organism evidence="3 4">
    <name type="scientific">Owenia fusiformis</name>
    <name type="common">Polychaete worm</name>
    <dbReference type="NCBI Taxonomy" id="6347"/>
    <lineage>
        <taxon>Eukaryota</taxon>
        <taxon>Metazoa</taxon>
        <taxon>Spiralia</taxon>
        <taxon>Lophotrochozoa</taxon>
        <taxon>Annelida</taxon>
        <taxon>Polychaeta</taxon>
        <taxon>Sedentaria</taxon>
        <taxon>Canalipalpata</taxon>
        <taxon>Sabellida</taxon>
        <taxon>Oweniida</taxon>
        <taxon>Oweniidae</taxon>
        <taxon>Owenia</taxon>
    </lineage>
</organism>
<gene>
    <name evidence="3" type="ORF">OFUS_LOCUS691</name>
</gene>
<dbReference type="EMBL" id="CAIIXF020000001">
    <property type="protein sequence ID" value="CAH1773042.1"/>
    <property type="molecule type" value="Genomic_DNA"/>
</dbReference>
<evidence type="ECO:0000313" key="3">
    <source>
        <dbReference type="EMBL" id="CAH1773042.1"/>
    </source>
</evidence>
<dbReference type="PANTHER" id="PTHR46780">
    <property type="entry name" value="PROTEIN EVA-1"/>
    <property type="match status" value="1"/>
</dbReference>
<dbReference type="Gene3D" id="2.60.120.740">
    <property type="match status" value="1"/>
</dbReference>
<dbReference type="PROSITE" id="PS50228">
    <property type="entry name" value="SUEL_LECTIN"/>
    <property type="match status" value="1"/>
</dbReference>
<evidence type="ECO:0000256" key="2">
    <source>
        <dbReference type="SAM" id="Phobius"/>
    </source>
</evidence>
<feature type="transmembrane region" description="Helical" evidence="2">
    <location>
        <begin position="257"/>
        <end position="279"/>
    </location>
</feature>
<keyword evidence="2" id="KW-0812">Transmembrane</keyword>
<feature type="non-terminal residue" evidence="3">
    <location>
        <position position="1"/>
    </location>
</feature>
<evidence type="ECO:0000256" key="1">
    <source>
        <dbReference type="SAM" id="MobiDB-lite"/>
    </source>
</evidence>
<comment type="caution">
    <text evidence="3">The sequence shown here is derived from an EMBL/GenBank/DDBJ whole genome shotgun (WGS) entry which is preliminary data.</text>
</comment>
<reference evidence="3" key="1">
    <citation type="submission" date="2022-03" db="EMBL/GenBank/DDBJ databases">
        <authorList>
            <person name="Martin C."/>
        </authorList>
    </citation>
    <scope>NUCLEOTIDE SEQUENCE</scope>
</reference>
<dbReference type="GO" id="GO:0030246">
    <property type="term" value="F:carbohydrate binding"/>
    <property type="evidence" value="ECO:0007669"/>
    <property type="project" value="InterPro"/>
</dbReference>
<keyword evidence="4" id="KW-1185">Reference proteome</keyword>
<dbReference type="InterPro" id="IPR043159">
    <property type="entry name" value="Lectin_gal-bd_sf"/>
</dbReference>
<feature type="compositionally biased region" description="Low complexity" evidence="1">
    <location>
        <begin position="185"/>
        <end position="204"/>
    </location>
</feature>
<keyword evidence="2" id="KW-0472">Membrane</keyword>
<protein>
    <submittedName>
        <fullName evidence="3">Uncharacterized protein</fullName>
    </submittedName>
</protein>
<sequence>ILKYHNGSESSIHIDENKVAYIKCSCEKKIQVEAASYQKKGDGNCTNVNSLTVEQRDLASKTIVENLCNNESSCSIKPNNNVFGEPCEGVHKQLVVNYKCHPPNGLSCSFRWSVLNHIEEEIIFAPAYIKTSTDILRGQWQIPTAGCESQTQHRPNYNVYCVNYTKITKATTLAPTTSAELTSDTTQPSTSSLATSTSLAETTQTPTINDTPVCTVISNTTPAVILHPLSESKHSEGTVYYVNGKRKLVFSPVEAEFAAVVGFPWLAVLIGWAVFIFLTDIRHFYISLKYAWRN</sequence>
<dbReference type="Pfam" id="PF02140">
    <property type="entry name" value="SUEL_Lectin"/>
    <property type="match status" value="1"/>
</dbReference>
<evidence type="ECO:0000313" key="4">
    <source>
        <dbReference type="Proteomes" id="UP000749559"/>
    </source>
</evidence>
<dbReference type="InterPro" id="IPR000922">
    <property type="entry name" value="Lectin_gal-bd_dom"/>
</dbReference>
<name>A0A8J1Y2A0_OWEFU</name>
<accession>A0A8J1Y2A0</accession>
<dbReference type="AlphaFoldDB" id="A0A8J1Y2A0"/>
<feature type="non-terminal residue" evidence="3">
    <location>
        <position position="294"/>
    </location>
</feature>
<feature type="region of interest" description="Disordered" evidence="1">
    <location>
        <begin position="177"/>
        <end position="204"/>
    </location>
</feature>
<dbReference type="OrthoDB" id="1100386at2759"/>
<keyword evidence="2" id="KW-1133">Transmembrane helix</keyword>